<dbReference type="InterPro" id="IPR011051">
    <property type="entry name" value="RmlC_Cupin_sf"/>
</dbReference>
<evidence type="ECO:0000259" key="1">
    <source>
        <dbReference type="Pfam" id="PF07883"/>
    </source>
</evidence>
<proteinExistence type="predicted"/>
<name>J0SCC8_9EURY</name>
<protein>
    <submittedName>
        <fullName evidence="2">Cupin 2 domain-containing protein</fullName>
    </submittedName>
</protein>
<accession>J0SCC8</accession>
<gene>
    <name evidence="2" type="ORF">Metli_2447</name>
</gene>
<dbReference type="InterPro" id="IPR013096">
    <property type="entry name" value="Cupin_2"/>
</dbReference>
<dbReference type="PATRIC" id="fig|28892.9.peg.2644"/>
<dbReference type="SUPFAM" id="SSF51182">
    <property type="entry name" value="RmlC-like cupins"/>
    <property type="match status" value="1"/>
</dbReference>
<sequence length="127" mass="14241">MTVRHESSRMDPAIIRREEAVDLEKHGVRMRIYTGSAEGAPAGVVYQETESGHAEEFCHEKSAFVYYIIEGEGVFVIGGVEHSVRGGDVVVVPPGNSIYFRGRLRQVLVTVPPWEECFERHIRDVAV</sequence>
<keyword evidence="3" id="KW-1185">Reference proteome</keyword>
<organism evidence="2 3">
    <name type="scientific">Methanofollis liminatans DSM 4140</name>
    <dbReference type="NCBI Taxonomy" id="28892"/>
    <lineage>
        <taxon>Archaea</taxon>
        <taxon>Methanobacteriati</taxon>
        <taxon>Methanobacteriota</taxon>
        <taxon>Stenosarchaea group</taxon>
        <taxon>Methanomicrobia</taxon>
        <taxon>Methanomicrobiales</taxon>
        <taxon>Methanomicrobiaceae</taxon>
        <taxon>Methanofollis</taxon>
    </lineage>
</organism>
<evidence type="ECO:0000313" key="2">
    <source>
        <dbReference type="EMBL" id="EJG08384.1"/>
    </source>
</evidence>
<dbReference type="EMBL" id="CM001555">
    <property type="protein sequence ID" value="EJG08384.1"/>
    <property type="molecule type" value="Genomic_DNA"/>
</dbReference>
<evidence type="ECO:0000313" key="3">
    <source>
        <dbReference type="Proteomes" id="UP000005095"/>
    </source>
</evidence>
<dbReference type="InterPro" id="IPR014710">
    <property type="entry name" value="RmlC-like_jellyroll"/>
</dbReference>
<reference evidence="2 3" key="1">
    <citation type="submission" date="2011-08" db="EMBL/GenBank/DDBJ databases">
        <title>The complete genome of Methanofollis liminatans DSM 4140.</title>
        <authorList>
            <consortium name="US DOE Joint Genome Institute (JGI-PGF)"/>
            <person name="Lucas S."/>
            <person name="Han J."/>
            <person name="Lapidus A."/>
            <person name="Bruce D."/>
            <person name="Goodwin L."/>
            <person name="Pitluck S."/>
            <person name="Peters L."/>
            <person name="Kyrpides N."/>
            <person name="Mavromatis K."/>
            <person name="Ivanova N."/>
            <person name="Mikhailova N."/>
            <person name="Lu M."/>
            <person name="Detter J.C."/>
            <person name="Tapia R."/>
            <person name="Han C."/>
            <person name="Land M."/>
            <person name="Hauser L."/>
            <person name="Markowitz V."/>
            <person name="Cheng J.-F."/>
            <person name="Hugenholtz P."/>
            <person name="Woyke T."/>
            <person name="Wu D."/>
            <person name="Spring S."/>
            <person name="Schuler E."/>
            <person name="Brambilla E."/>
            <person name="Klenk H.-P."/>
            <person name="Eisen J.A."/>
        </authorList>
    </citation>
    <scope>NUCLEOTIDE SEQUENCE [LARGE SCALE GENOMIC DNA]</scope>
    <source>
        <strain evidence="2 3">DSM 4140</strain>
    </source>
</reference>
<feature type="domain" description="Cupin type-2" evidence="1">
    <location>
        <begin position="53"/>
        <end position="96"/>
    </location>
</feature>
<dbReference type="Gene3D" id="2.60.120.10">
    <property type="entry name" value="Jelly Rolls"/>
    <property type="match status" value="1"/>
</dbReference>
<dbReference type="Pfam" id="PF07883">
    <property type="entry name" value="Cupin_2"/>
    <property type="match status" value="1"/>
</dbReference>
<dbReference type="HOGENOM" id="CLU_2091330_0_0_2"/>
<dbReference type="AlphaFoldDB" id="J0SCC8"/>
<dbReference type="Proteomes" id="UP000005095">
    <property type="component" value="Chromosome"/>
</dbReference>